<dbReference type="PANTHER" id="PTHR36124:SF1">
    <property type="entry name" value="ER-BOUND OXYGENASE MPAB_MPAB'_RUBBER OXYGENASE CATALYTIC DOMAIN-CONTAINING PROTEIN"/>
    <property type="match status" value="1"/>
</dbReference>
<keyword evidence="3" id="KW-1185">Reference proteome</keyword>
<dbReference type="InterPro" id="IPR046366">
    <property type="entry name" value="MPAB"/>
</dbReference>
<dbReference type="Proteomes" id="UP000248916">
    <property type="component" value="Unassembled WGS sequence"/>
</dbReference>
<comment type="caution">
    <text evidence="2">The sequence shown here is derived from an EMBL/GenBank/DDBJ whole genome shotgun (WGS) entry which is preliminary data.</text>
</comment>
<dbReference type="AlphaFoldDB" id="A0A2W7MUV8"/>
<proteinExistence type="predicted"/>
<sequence length="293" mass="34218">MAAGKPSDLRLSRGTAVADRIAALDPETEFETMARLLYAYEFSWDIERALEFALFRTYAVPAISGLLSSTREFETRPRKRYDDTELILCEPMEHGLESDRGRRAIGRMNAMHDRYRIVNADMLYVLSTFVCEPIRWLDRFGRRPMTAPERRAWFLYYRGLGQRMGIADIPHDLDEMERYNVAYEAQHFRYADTNRRIGEATRDLLLGFYLPRRLVPIGRPAVHAFLDPPLRKAMGFPPAPILLRNAMWAALRIRARLLRILPLRRRPRLLTQLPRPTYPGGYEIERLGTFRSK</sequence>
<evidence type="ECO:0000259" key="1">
    <source>
        <dbReference type="Pfam" id="PF09995"/>
    </source>
</evidence>
<organism evidence="2 3">
    <name type="scientific">Palleronia aestuarii</name>
    <dbReference type="NCBI Taxonomy" id="568105"/>
    <lineage>
        <taxon>Bacteria</taxon>
        <taxon>Pseudomonadati</taxon>
        <taxon>Pseudomonadota</taxon>
        <taxon>Alphaproteobacteria</taxon>
        <taxon>Rhodobacterales</taxon>
        <taxon>Roseobacteraceae</taxon>
        <taxon>Palleronia</taxon>
    </lineage>
</organism>
<dbReference type="OrthoDB" id="836517at2"/>
<evidence type="ECO:0000313" key="3">
    <source>
        <dbReference type="Proteomes" id="UP000248916"/>
    </source>
</evidence>
<dbReference type="EMBL" id="QKZL01000057">
    <property type="protein sequence ID" value="PZX09957.1"/>
    <property type="molecule type" value="Genomic_DNA"/>
</dbReference>
<dbReference type="InterPro" id="IPR018713">
    <property type="entry name" value="MPAB/Lcp_cat_dom"/>
</dbReference>
<name>A0A2W7MUV8_9RHOB</name>
<dbReference type="GO" id="GO:0016491">
    <property type="term" value="F:oxidoreductase activity"/>
    <property type="evidence" value="ECO:0007669"/>
    <property type="project" value="InterPro"/>
</dbReference>
<dbReference type="PANTHER" id="PTHR36124">
    <property type="match status" value="1"/>
</dbReference>
<accession>A0A2W7MUV8</accession>
<dbReference type="Pfam" id="PF09995">
    <property type="entry name" value="MPAB_Lcp_cat"/>
    <property type="match status" value="1"/>
</dbReference>
<gene>
    <name evidence="2" type="ORF">LX81_04339</name>
</gene>
<reference evidence="2 3" key="1">
    <citation type="submission" date="2018-06" db="EMBL/GenBank/DDBJ databases">
        <title>Genomic Encyclopedia of Archaeal and Bacterial Type Strains, Phase II (KMG-II): from individual species to whole genera.</title>
        <authorList>
            <person name="Goeker M."/>
        </authorList>
    </citation>
    <scope>NUCLEOTIDE SEQUENCE [LARGE SCALE GENOMIC DNA]</scope>
    <source>
        <strain evidence="2 3">DSM 22009</strain>
    </source>
</reference>
<protein>
    <submittedName>
        <fullName evidence="2">Uncharacterized protein DUF2236</fullName>
    </submittedName>
</protein>
<evidence type="ECO:0000313" key="2">
    <source>
        <dbReference type="EMBL" id="PZX09957.1"/>
    </source>
</evidence>
<feature type="domain" description="ER-bound oxygenase mpaB/mpaB'/Rubber oxygenase catalytic" evidence="1">
    <location>
        <begin position="72"/>
        <end position="249"/>
    </location>
</feature>